<dbReference type="InterPro" id="IPR028909">
    <property type="entry name" value="bL21-like"/>
</dbReference>
<gene>
    <name evidence="4 7" type="primary">rplU</name>
    <name evidence="6" type="ORF">E6K74_10980</name>
    <name evidence="7" type="ORF">E6K77_04960</name>
</gene>
<comment type="similarity">
    <text evidence="1 4 5">Belongs to the bacterial ribosomal protein bL21 family.</text>
</comment>
<evidence type="ECO:0000256" key="5">
    <source>
        <dbReference type="RuleBase" id="RU000562"/>
    </source>
</evidence>
<dbReference type="GO" id="GO:0006412">
    <property type="term" value="P:translation"/>
    <property type="evidence" value="ECO:0007669"/>
    <property type="project" value="UniProtKB-UniRule"/>
</dbReference>
<dbReference type="GO" id="GO:1990904">
    <property type="term" value="C:ribonucleoprotein complex"/>
    <property type="evidence" value="ECO:0007669"/>
    <property type="project" value="UniProtKB-KW"/>
</dbReference>
<evidence type="ECO:0000313" key="8">
    <source>
        <dbReference type="Proteomes" id="UP000317366"/>
    </source>
</evidence>
<dbReference type="HAMAP" id="MF_01363">
    <property type="entry name" value="Ribosomal_bL21"/>
    <property type="match status" value="1"/>
</dbReference>
<keyword evidence="2 4" id="KW-0689">Ribosomal protein</keyword>
<name>A0A538TIZ5_UNCEI</name>
<dbReference type="EMBL" id="VBOX01000056">
    <property type="protein sequence ID" value="TMQ63592.1"/>
    <property type="molecule type" value="Genomic_DNA"/>
</dbReference>
<dbReference type="NCBIfam" id="TIGR00061">
    <property type="entry name" value="L21"/>
    <property type="match status" value="1"/>
</dbReference>
<dbReference type="GO" id="GO:0003735">
    <property type="term" value="F:structural constituent of ribosome"/>
    <property type="evidence" value="ECO:0007669"/>
    <property type="project" value="InterPro"/>
</dbReference>
<keyword evidence="3 4" id="KW-0687">Ribonucleoprotein</keyword>
<dbReference type="PANTHER" id="PTHR21349:SF0">
    <property type="entry name" value="LARGE RIBOSOMAL SUBUNIT PROTEIN BL21M"/>
    <property type="match status" value="1"/>
</dbReference>
<evidence type="ECO:0000256" key="2">
    <source>
        <dbReference type="ARBA" id="ARBA00022980"/>
    </source>
</evidence>
<evidence type="ECO:0000313" key="7">
    <source>
        <dbReference type="EMBL" id="TMQ63592.1"/>
    </source>
</evidence>
<dbReference type="AlphaFoldDB" id="A0A538TIZ5"/>
<reference evidence="8 9" key="1">
    <citation type="journal article" date="2019" name="Nat. Microbiol.">
        <title>Mediterranean grassland soil C-N compound turnover is dependent on rainfall and depth, and is mediated by genomically divergent microorganisms.</title>
        <authorList>
            <person name="Diamond S."/>
            <person name="Andeer P.F."/>
            <person name="Li Z."/>
            <person name="Crits-Christoph A."/>
            <person name="Burstein D."/>
            <person name="Anantharaman K."/>
            <person name="Lane K.R."/>
            <person name="Thomas B.C."/>
            <person name="Pan C."/>
            <person name="Northen T.R."/>
            <person name="Banfield J.F."/>
        </authorList>
    </citation>
    <scope>NUCLEOTIDE SEQUENCE [LARGE SCALE GENOMIC DNA]</scope>
    <source>
        <strain evidence="6">WS_4</strain>
        <strain evidence="7">WS_7</strain>
    </source>
</reference>
<dbReference type="PANTHER" id="PTHR21349">
    <property type="entry name" value="50S RIBOSOMAL PROTEIN L21"/>
    <property type="match status" value="1"/>
</dbReference>
<dbReference type="InterPro" id="IPR001787">
    <property type="entry name" value="Ribosomal_bL21"/>
</dbReference>
<evidence type="ECO:0000256" key="1">
    <source>
        <dbReference type="ARBA" id="ARBA00008563"/>
    </source>
</evidence>
<evidence type="ECO:0000313" key="6">
    <source>
        <dbReference type="EMBL" id="TMQ52947.1"/>
    </source>
</evidence>
<keyword evidence="4 5" id="KW-0694">RNA-binding</keyword>
<comment type="subunit">
    <text evidence="4">Part of the 50S ribosomal subunit. Contacts protein L20.</text>
</comment>
<dbReference type="GO" id="GO:0019843">
    <property type="term" value="F:rRNA binding"/>
    <property type="evidence" value="ECO:0007669"/>
    <property type="project" value="UniProtKB-UniRule"/>
</dbReference>
<protein>
    <recommendedName>
        <fullName evidence="4">Large ribosomal subunit protein bL21</fullName>
    </recommendedName>
</protein>
<accession>A0A538TIZ5</accession>
<dbReference type="Pfam" id="PF00829">
    <property type="entry name" value="Ribosomal_L21p"/>
    <property type="match status" value="1"/>
</dbReference>
<dbReference type="InterPro" id="IPR036164">
    <property type="entry name" value="bL21-like_sf"/>
</dbReference>
<dbReference type="GO" id="GO:0005840">
    <property type="term" value="C:ribosome"/>
    <property type="evidence" value="ECO:0007669"/>
    <property type="project" value="UniProtKB-KW"/>
</dbReference>
<evidence type="ECO:0000256" key="3">
    <source>
        <dbReference type="ARBA" id="ARBA00023274"/>
    </source>
</evidence>
<proteinExistence type="inferred from homology"/>
<organism evidence="7 8">
    <name type="scientific">Eiseniibacteriota bacterium</name>
    <dbReference type="NCBI Taxonomy" id="2212470"/>
    <lineage>
        <taxon>Bacteria</taxon>
        <taxon>Candidatus Eiseniibacteriota</taxon>
    </lineage>
</organism>
<dbReference type="EMBL" id="VBOU01000092">
    <property type="protein sequence ID" value="TMQ52947.1"/>
    <property type="molecule type" value="Genomic_DNA"/>
</dbReference>
<evidence type="ECO:0000313" key="9">
    <source>
        <dbReference type="Proteomes" id="UP000319829"/>
    </source>
</evidence>
<comment type="function">
    <text evidence="4 5">This protein binds to 23S rRNA in the presence of protein L20.</text>
</comment>
<sequence length="117" mass="13185">MEPRFAVIQAQGLQLRVAPQEEHILPHLDEEPGAELKFERVLLISEGANVHVGTPLVEGALVTVQVVGHEKGDKVRVGTYKRRKKYRRRIGYRDSLTRVKILDISMPEGEKRGKHGA</sequence>
<dbReference type="Proteomes" id="UP000317366">
    <property type="component" value="Unassembled WGS sequence"/>
</dbReference>
<keyword evidence="4 5" id="KW-0699">rRNA-binding</keyword>
<dbReference type="SUPFAM" id="SSF141091">
    <property type="entry name" value="L21p-like"/>
    <property type="match status" value="1"/>
</dbReference>
<comment type="caution">
    <text evidence="7">The sequence shown here is derived from an EMBL/GenBank/DDBJ whole genome shotgun (WGS) entry which is preliminary data.</text>
</comment>
<evidence type="ECO:0000256" key="4">
    <source>
        <dbReference type="HAMAP-Rule" id="MF_01363"/>
    </source>
</evidence>
<dbReference type="Proteomes" id="UP000319829">
    <property type="component" value="Unassembled WGS sequence"/>
</dbReference>
<dbReference type="GO" id="GO:0005737">
    <property type="term" value="C:cytoplasm"/>
    <property type="evidence" value="ECO:0007669"/>
    <property type="project" value="UniProtKB-ARBA"/>
</dbReference>